<dbReference type="InterPro" id="IPR007197">
    <property type="entry name" value="rSAM"/>
</dbReference>
<dbReference type="EMBL" id="CP011280">
    <property type="protein sequence ID" value="AKC95813.1"/>
    <property type="molecule type" value="Genomic_DNA"/>
</dbReference>
<keyword evidence="9" id="KW-0004">4Fe-4S</keyword>
<keyword evidence="6 9" id="KW-0408">Iron</keyword>
<dbReference type="SUPFAM" id="SSF102114">
    <property type="entry name" value="Radical SAM enzymes"/>
    <property type="match status" value="1"/>
</dbReference>
<dbReference type="HOGENOM" id="CLU_027579_2_2_0"/>
<dbReference type="PROSITE" id="PS51918">
    <property type="entry name" value="RADICAL_SAM"/>
    <property type="match status" value="1"/>
</dbReference>
<dbReference type="GO" id="GO:0005737">
    <property type="term" value="C:cytoplasm"/>
    <property type="evidence" value="ECO:0007669"/>
    <property type="project" value="UniProtKB-SubCell"/>
</dbReference>
<dbReference type="Pfam" id="PF04055">
    <property type="entry name" value="Radical_SAM"/>
    <property type="match status" value="1"/>
</dbReference>
<organism evidence="11 12">
    <name type="scientific">Sneathia vaginalis</name>
    <dbReference type="NCBI Taxonomy" id="187101"/>
    <lineage>
        <taxon>Bacteria</taxon>
        <taxon>Fusobacteriati</taxon>
        <taxon>Fusobacteriota</taxon>
        <taxon>Fusobacteriia</taxon>
        <taxon>Fusobacteriales</taxon>
        <taxon>Leptotrichiaceae</taxon>
        <taxon>Sneathia</taxon>
    </lineage>
</organism>
<dbReference type="SFLD" id="SFLDG01082">
    <property type="entry name" value="B12-binding_domain_containing"/>
    <property type="match status" value="1"/>
</dbReference>
<evidence type="ECO:0000256" key="9">
    <source>
        <dbReference type="RuleBase" id="RU364116"/>
    </source>
</evidence>
<keyword evidence="3 9" id="KW-0349">Heme</keyword>
<evidence type="ECO:0000256" key="3">
    <source>
        <dbReference type="ARBA" id="ARBA00022617"/>
    </source>
</evidence>
<evidence type="ECO:0000256" key="7">
    <source>
        <dbReference type="ARBA" id="ARBA00023014"/>
    </source>
</evidence>
<evidence type="ECO:0000256" key="4">
    <source>
        <dbReference type="ARBA" id="ARBA00022691"/>
    </source>
</evidence>
<keyword evidence="5 9" id="KW-0479">Metal-binding</keyword>
<dbReference type="AlphaFoldDB" id="A0A0E3UUZ2"/>
<feature type="domain" description="Radical SAM core" evidence="10">
    <location>
        <begin position="1"/>
        <end position="226"/>
    </location>
</feature>
<dbReference type="Gene3D" id="3.20.20.70">
    <property type="entry name" value="Aldolase class I"/>
    <property type="match status" value="1"/>
</dbReference>
<dbReference type="NCBIfam" id="TIGR00539">
    <property type="entry name" value="hemN_rel"/>
    <property type="match status" value="1"/>
</dbReference>
<dbReference type="InterPro" id="IPR058240">
    <property type="entry name" value="rSAM_sf"/>
</dbReference>
<keyword evidence="8 9" id="KW-0143">Chaperone</keyword>
<evidence type="ECO:0000259" key="10">
    <source>
        <dbReference type="PROSITE" id="PS51918"/>
    </source>
</evidence>
<comment type="similarity">
    <text evidence="1">Belongs to the anaerobic coproporphyrinogen-III oxidase family. HemW subfamily.</text>
</comment>
<accession>A0A0E3UUZ2</accession>
<comment type="subcellular location">
    <subcellularLocation>
        <location evidence="9">Cytoplasm</location>
    </subcellularLocation>
</comment>
<dbReference type="InterPro" id="IPR004559">
    <property type="entry name" value="HemW-like"/>
</dbReference>
<comment type="function">
    <text evidence="9">Probably acts as a heme chaperone, transferring heme to an unknown acceptor. Binds one molecule of heme per monomer, possibly covalently. Binds 1 [4Fe-4S] cluster. The cluster is coordinated with 3 cysteines and an exchangeable S-adenosyl-L-methionine.</text>
</comment>
<evidence type="ECO:0000256" key="1">
    <source>
        <dbReference type="ARBA" id="ARBA00006100"/>
    </source>
</evidence>
<name>A0A0E3UUZ2_9FUSO</name>
<dbReference type="SFLD" id="SFLDF00562">
    <property type="entry name" value="HemN-like__clustered_with_heat"/>
    <property type="match status" value="1"/>
</dbReference>
<dbReference type="SMART" id="SM00729">
    <property type="entry name" value="Elp3"/>
    <property type="match status" value="1"/>
</dbReference>
<keyword evidence="4 9" id="KW-0949">S-adenosyl-L-methionine</keyword>
<dbReference type="GO" id="GO:0051539">
    <property type="term" value="F:4 iron, 4 sulfur cluster binding"/>
    <property type="evidence" value="ECO:0007669"/>
    <property type="project" value="UniProtKB-UniRule"/>
</dbReference>
<dbReference type="CDD" id="cd01335">
    <property type="entry name" value="Radical_SAM"/>
    <property type="match status" value="1"/>
</dbReference>
<keyword evidence="9" id="KW-0963">Cytoplasm</keyword>
<dbReference type="OrthoDB" id="9808022at2"/>
<protein>
    <recommendedName>
        <fullName evidence="2 9">Heme chaperone HemW</fullName>
    </recommendedName>
</protein>
<evidence type="ECO:0000313" key="12">
    <source>
        <dbReference type="Proteomes" id="UP000033103"/>
    </source>
</evidence>
<dbReference type="Proteomes" id="UP000033103">
    <property type="component" value="Chromosome"/>
</dbReference>
<dbReference type="GO" id="GO:0006779">
    <property type="term" value="P:porphyrin-containing compound biosynthetic process"/>
    <property type="evidence" value="ECO:0007669"/>
    <property type="project" value="InterPro"/>
</dbReference>
<dbReference type="SFLD" id="SFLDS00029">
    <property type="entry name" value="Radical_SAM"/>
    <property type="match status" value="1"/>
</dbReference>
<gene>
    <name evidence="11" type="ORF">VC03_04840</name>
</gene>
<dbReference type="PANTHER" id="PTHR13932">
    <property type="entry name" value="COPROPORPHYRINIGEN III OXIDASE"/>
    <property type="match status" value="1"/>
</dbReference>
<evidence type="ECO:0000313" key="11">
    <source>
        <dbReference type="EMBL" id="AKC95813.1"/>
    </source>
</evidence>
<dbReference type="STRING" id="187101.VC03_04840"/>
<keyword evidence="7 9" id="KW-0411">Iron-sulfur</keyword>
<sequence length="361" mass="42470">MVDSIYIHIPFCNKKCSYCDFYILTNMQNQYEKYTEYLIKEISMYDKDIVYDSIYFGGGTPSVLSVEQIGRILNTLKFTEKTEITLELNPTNMDYTKLCQLHSLGINRLSIGMQSFNDKILQLMNREHTAKDNIDTFIQARKAGFTNISIDLIFAVPGQSMSDLEYDISMIKKLNPDHISIYSLIWEEKSRFSKLLREHKLEKLDEDMEANMYEYVMNSLEELGYEHYEISSFCKKKLYGRHNMKYWENKEYIGVGISASSYLQGERYEKARKLLTYYREIDEGKLPINQLTLEKVNEKDKKELEYILGLRKLQTGAKFFKEDKHKIDSLIERGLITHKDNRIYLTKKGIMLADSVILELI</sequence>
<proteinExistence type="inferred from homology"/>
<dbReference type="GO" id="GO:0046872">
    <property type="term" value="F:metal ion binding"/>
    <property type="evidence" value="ECO:0007669"/>
    <property type="project" value="UniProtKB-UniRule"/>
</dbReference>
<dbReference type="PANTHER" id="PTHR13932:SF5">
    <property type="entry name" value="RADICAL S-ADENOSYL METHIONINE DOMAIN-CONTAINING PROTEIN 1, MITOCHONDRIAL"/>
    <property type="match status" value="1"/>
</dbReference>
<dbReference type="InterPro" id="IPR006638">
    <property type="entry name" value="Elp3/MiaA/NifB-like_rSAM"/>
</dbReference>
<evidence type="ECO:0000256" key="8">
    <source>
        <dbReference type="ARBA" id="ARBA00023186"/>
    </source>
</evidence>
<reference evidence="11 12" key="1">
    <citation type="journal article" date="2012" name="BMC Genomics">
        <title>Genomic sequence analysis and characterization of Sneathia amnii sp. nov.</title>
        <authorList>
            <consortium name="Vaginal Microbiome Consortium (additional members)"/>
            <person name="Harwich M.D.Jr."/>
            <person name="Serrano M.G."/>
            <person name="Fettweis J.M."/>
            <person name="Alves J.M."/>
            <person name="Reimers M.A."/>
            <person name="Buck G.A."/>
            <person name="Jefferson K.K."/>
        </authorList>
    </citation>
    <scope>NUCLEOTIDE SEQUENCE [LARGE SCALE GENOMIC DNA]</scope>
    <source>
        <strain evidence="11 12">SN35</strain>
    </source>
</reference>
<dbReference type="KEGG" id="sns:VC03_04840"/>
<dbReference type="InterPro" id="IPR013785">
    <property type="entry name" value="Aldolase_TIM"/>
</dbReference>
<dbReference type="InterPro" id="IPR034505">
    <property type="entry name" value="Coproporphyrinogen-III_oxidase"/>
</dbReference>
<evidence type="ECO:0000256" key="5">
    <source>
        <dbReference type="ARBA" id="ARBA00022723"/>
    </source>
</evidence>
<dbReference type="GO" id="GO:0004109">
    <property type="term" value="F:coproporphyrinogen oxidase activity"/>
    <property type="evidence" value="ECO:0007669"/>
    <property type="project" value="InterPro"/>
</dbReference>
<evidence type="ECO:0000256" key="6">
    <source>
        <dbReference type="ARBA" id="ARBA00023004"/>
    </source>
</evidence>
<keyword evidence="12" id="KW-1185">Reference proteome</keyword>
<dbReference type="PATRIC" id="fig|1069640.6.peg.960"/>
<evidence type="ECO:0000256" key="2">
    <source>
        <dbReference type="ARBA" id="ARBA00017228"/>
    </source>
</evidence>
<dbReference type="SFLD" id="SFLDG01065">
    <property type="entry name" value="anaerobic_coproporphyrinogen-I"/>
    <property type="match status" value="1"/>
</dbReference>
<dbReference type="RefSeq" id="WP_046328917.1">
    <property type="nucleotide sequence ID" value="NZ_CP011280.1"/>
</dbReference>